<evidence type="ECO:0000256" key="18">
    <source>
        <dbReference type="ARBA" id="ARBA00023136"/>
    </source>
</evidence>
<feature type="domain" description="Ig-like" evidence="32">
    <location>
        <begin position="194"/>
        <end position="296"/>
    </location>
</feature>
<organism evidence="33 34">
    <name type="scientific">Albula glossodonta</name>
    <name type="common">roundjaw bonefish</name>
    <dbReference type="NCBI Taxonomy" id="121402"/>
    <lineage>
        <taxon>Eukaryota</taxon>
        <taxon>Metazoa</taxon>
        <taxon>Chordata</taxon>
        <taxon>Craniata</taxon>
        <taxon>Vertebrata</taxon>
        <taxon>Euteleostomi</taxon>
        <taxon>Actinopterygii</taxon>
        <taxon>Neopterygii</taxon>
        <taxon>Teleostei</taxon>
        <taxon>Albuliformes</taxon>
        <taxon>Albulidae</taxon>
        <taxon>Albula</taxon>
    </lineage>
</organism>
<evidence type="ECO:0000256" key="2">
    <source>
        <dbReference type="ARBA" id="ARBA00011360"/>
    </source>
</evidence>
<dbReference type="GO" id="GO:0006935">
    <property type="term" value="P:chemotaxis"/>
    <property type="evidence" value="ECO:0007669"/>
    <property type="project" value="UniProtKB-KW"/>
</dbReference>
<dbReference type="GO" id="GO:0004714">
    <property type="term" value="F:transmembrane receptor protein tyrosine kinase activity"/>
    <property type="evidence" value="ECO:0007669"/>
    <property type="project" value="UniProtKB-EC"/>
</dbReference>
<keyword evidence="16" id="KW-0832">Ubl conjugation</keyword>
<evidence type="ECO:0000256" key="24">
    <source>
        <dbReference type="ARBA" id="ARBA00029782"/>
    </source>
</evidence>
<feature type="domain" description="Ig-like" evidence="32">
    <location>
        <begin position="334"/>
        <end position="400"/>
    </location>
</feature>
<evidence type="ECO:0000256" key="22">
    <source>
        <dbReference type="ARBA" id="ARBA00023180"/>
    </source>
</evidence>
<evidence type="ECO:0000256" key="28">
    <source>
        <dbReference type="SAM" id="MobiDB-lite"/>
    </source>
</evidence>
<evidence type="ECO:0000313" key="34">
    <source>
        <dbReference type="Proteomes" id="UP000824540"/>
    </source>
</evidence>
<evidence type="ECO:0000256" key="14">
    <source>
        <dbReference type="ARBA" id="ARBA00022777"/>
    </source>
</evidence>
<dbReference type="InterPro" id="IPR007110">
    <property type="entry name" value="Ig-like_dom"/>
</dbReference>
<keyword evidence="11 29" id="KW-0812">Transmembrane</keyword>
<keyword evidence="13 27" id="KW-0547">Nucleotide-binding</keyword>
<evidence type="ECO:0000256" key="7">
    <source>
        <dbReference type="ARBA" id="ARBA00022475"/>
    </source>
</evidence>
<feature type="region of interest" description="Disordered" evidence="28">
    <location>
        <begin position="375"/>
        <end position="394"/>
    </location>
</feature>
<feature type="signal peptide" evidence="30">
    <location>
        <begin position="1"/>
        <end position="26"/>
    </location>
</feature>
<dbReference type="PANTHER" id="PTHR15360:SF5">
    <property type="entry name" value="PLATELET-DERIVED GROWTH FACTOR RECEPTOR-LIKE PROTEIN"/>
    <property type="match status" value="1"/>
</dbReference>
<dbReference type="GO" id="GO:0005886">
    <property type="term" value="C:plasma membrane"/>
    <property type="evidence" value="ECO:0007669"/>
    <property type="project" value="UniProtKB-SubCell"/>
</dbReference>
<evidence type="ECO:0000256" key="1">
    <source>
        <dbReference type="ARBA" id="ARBA00004251"/>
    </source>
</evidence>
<evidence type="ECO:0000256" key="17">
    <source>
        <dbReference type="ARBA" id="ARBA00022989"/>
    </source>
</evidence>
<comment type="catalytic activity">
    <reaction evidence="26">
        <text>L-tyrosyl-[protein] + ATP = O-phospho-L-tyrosyl-[protein] + ADP + H(+)</text>
        <dbReference type="Rhea" id="RHEA:10596"/>
        <dbReference type="Rhea" id="RHEA-COMP:10136"/>
        <dbReference type="Rhea" id="RHEA-COMP:20101"/>
        <dbReference type="ChEBI" id="CHEBI:15378"/>
        <dbReference type="ChEBI" id="CHEBI:30616"/>
        <dbReference type="ChEBI" id="CHEBI:46858"/>
        <dbReference type="ChEBI" id="CHEBI:61978"/>
        <dbReference type="ChEBI" id="CHEBI:456216"/>
        <dbReference type="EC" id="2.7.10.1"/>
    </reaction>
</comment>
<protein>
    <recommendedName>
        <fullName evidence="4">Platelet-derived growth factor receptor alpha</fullName>
        <ecNumber evidence="3">2.7.10.1</ecNumber>
    </recommendedName>
    <alternativeName>
        <fullName evidence="25">Alpha platelet-derived growth factor receptor</fullName>
    </alternativeName>
    <alternativeName>
        <fullName evidence="24">Alpha-type platelet-derived growth factor receptor</fullName>
    </alternativeName>
    <alternativeName>
        <fullName evidence="5">Platelet-derived growth factor receptor-like protein</fullName>
    </alternativeName>
</protein>
<evidence type="ECO:0000256" key="4">
    <source>
        <dbReference type="ARBA" id="ARBA00016938"/>
    </source>
</evidence>
<evidence type="ECO:0000256" key="13">
    <source>
        <dbReference type="ARBA" id="ARBA00022741"/>
    </source>
</evidence>
<evidence type="ECO:0000256" key="11">
    <source>
        <dbReference type="ARBA" id="ARBA00022692"/>
    </source>
</evidence>
<gene>
    <name evidence="33" type="ORF">JZ751_027046</name>
</gene>
<dbReference type="SUPFAM" id="SSF48726">
    <property type="entry name" value="Immunoglobulin"/>
    <property type="match status" value="7"/>
</dbReference>
<feature type="domain" description="Protein kinase" evidence="31">
    <location>
        <begin position="982"/>
        <end position="1179"/>
    </location>
</feature>
<evidence type="ECO:0000256" key="29">
    <source>
        <dbReference type="SAM" id="Phobius"/>
    </source>
</evidence>
<evidence type="ECO:0000256" key="19">
    <source>
        <dbReference type="ARBA" id="ARBA00023137"/>
    </source>
</evidence>
<keyword evidence="9" id="KW-0597">Phosphoprotein</keyword>
<evidence type="ECO:0000256" key="27">
    <source>
        <dbReference type="PROSITE-ProRule" id="PRU10141"/>
    </source>
</evidence>
<name>A0A8T2MW08_9TELE</name>
<dbReference type="FunFam" id="2.60.40.10:FF:000223">
    <property type="entry name" value="Platelet-derived growth factor receptor beta"/>
    <property type="match status" value="1"/>
</dbReference>
<dbReference type="FunFam" id="2.60.40.10:FF:000720">
    <property type="entry name" value="Platelet-derived growth factor receptor alpha"/>
    <property type="match status" value="1"/>
</dbReference>
<proteinExistence type="predicted"/>
<evidence type="ECO:0000256" key="6">
    <source>
        <dbReference type="ARBA" id="ARBA00022473"/>
    </source>
</evidence>
<keyword evidence="18 29" id="KW-0472">Membrane</keyword>
<evidence type="ECO:0000259" key="32">
    <source>
        <dbReference type="PROSITE" id="PS50835"/>
    </source>
</evidence>
<dbReference type="PROSITE" id="PS00240">
    <property type="entry name" value="RECEPTOR_TYR_KIN_III"/>
    <property type="match status" value="1"/>
</dbReference>
<evidence type="ECO:0000256" key="9">
    <source>
        <dbReference type="ARBA" id="ARBA00022553"/>
    </source>
</evidence>
<feature type="region of interest" description="Disordered" evidence="28">
    <location>
        <begin position="1145"/>
        <end position="1179"/>
    </location>
</feature>
<evidence type="ECO:0000256" key="3">
    <source>
        <dbReference type="ARBA" id="ARBA00011902"/>
    </source>
</evidence>
<feature type="transmembrane region" description="Helical" evidence="29">
    <location>
        <begin position="914"/>
        <end position="938"/>
    </location>
</feature>
<dbReference type="GO" id="GO:0001667">
    <property type="term" value="P:ameboidal-type cell migration"/>
    <property type="evidence" value="ECO:0007669"/>
    <property type="project" value="UniProtKB-ARBA"/>
</dbReference>
<dbReference type="PRINTS" id="PR01832">
    <property type="entry name" value="VEGFRECEPTOR"/>
</dbReference>
<evidence type="ECO:0000256" key="26">
    <source>
        <dbReference type="ARBA" id="ARBA00051243"/>
    </source>
</evidence>
<evidence type="ECO:0000256" key="5">
    <source>
        <dbReference type="ARBA" id="ARBA00019671"/>
    </source>
</evidence>
<evidence type="ECO:0000259" key="31">
    <source>
        <dbReference type="PROSITE" id="PS50011"/>
    </source>
</evidence>
<dbReference type="InterPro" id="IPR011009">
    <property type="entry name" value="Kinase-like_dom_sf"/>
</dbReference>
<evidence type="ECO:0000256" key="10">
    <source>
        <dbReference type="ARBA" id="ARBA00022679"/>
    </source>
</evidence>
<keyword evidence="30" id="KW-0732">Signal</keyword>
<keyword evidence="34" id="KW-1185">Reference proteome</keyword>
<feature type="binding site" evidence="27">
    <location>
        <position position="1016"/>
    </location>
    <ligand>
        <name>ATP</name>
        <dbReference type="ChEBI" id="CHEBI:30616"/>
    </ligand>
</feature>
<evidence type="ECO:0000256" key="23">
    <source>
        <dbReference type="ARBA" id="ARBA00023319"/>
    </source>
</evidence>
<dbReference type="FunFam" id="3.30.200.20:FF:000025">
    <property type="entry name" value="Platelet-derived growth factor receptor alpha"/>
    <property type="match status" value="1"/>
</dbReference>
<dbReference type="InterPro" id="IPR001824">
    <property type="entry name" value="Tyr_kinase_rcpt_3_CS"/>
</dbReference>
<keyword evidence="21" id="KW-0675">Receptor</keyword>
<evidence type="ECO:0000256" key="21">
    <source>
        <dbReference type="ARBA" id="ARBA00023170"/>
    </source>
</evidence>
<dbReference type="EMBL" id="JAFBMS010000712">
    <property type="protein sequence ID" value="KAG9330171.1"/>
    <property type="molecule type" value="Genomic_DNA"/>
</dbReference>
<dbReference type="Pfam" id="PF07714">
    <property type="entry name" value="PK_Tyr_Ser-Thr"/>
    <property type="match status" value="1"/>
</dbReference>
<dbReference type="Pfam" id="PF07679">
    <property type="entry name" value="I-set"/>
    <property type="match status" value="3"/>
</dbReference>
<dbReference type="AlphaFoldDB" id="A0A8T2MW08"/>
<evidence type="ECO:0000256" key="20">
    <source>
        <dbReference type="ARBA" id="ARBA00023157"/>
    </source>
</evidence>
<dbReference type="PROSITE" id="PS50011">
    <property type="entry name" value="PROTEIN_KINASE_DOM"/>
    <property type="match status" value="1"/>
</dbReference>
<dbReference type="InterPro" id="IPR017441">
    <property type="entry name" value="Protein_kinase_ATP_BS"/>
</dbReference>
<dbReference type="PROSITE" id="PS50835">
    <property type="entry name" value="IG_LIKE"/>
    <property type="match status" value="7"/>
</dbReference>
<dbReference type="InterPro" id="IPR013098">
    <property type="entry name" value="Ig_I-set"/>
</dbReference>
<dbReference type="Gene3D" id="3.30.200.20">
    <property type="entry name" value="Phosphorylase Kinase, domain 1"/>
    <property type="match status" value="1"/>
</dbReference>
<feature type="chain" id="PRO_5035875903" description="Platelet-derived growth factor receptor alpha" evidence="30">
    <location>
        <begin position="27"/>
        <end position="1179"/>
    </location>
</feature>
<dbReference type="InterPro" id="IPR001245">
    <property type="entry name" value="Ser-Thr/Tyr_kinase_cat_dom"/>
</dbReference>
<feature type="domain" description="Ig-like" evidence="32">
    <location>
        <begin position="617"/>
        <end position="696"/>
    </location>
</feature>
<dbReference type="Proteomes" id="UP000824540">
    <property type="component" value="Unassembled WGS sequence"/>
</dbReference>
<keyword evidence="8" id="KW-0145">Chemotaxis</keyword>
<keyword evidence="6" id="KW-0217">Developmental protein</keyword>
<keyword evidence="14" id="KW-0418">Kinase</keyword>
<dbReference type="InterPro" id="IPR042495">
    <property type="entry name" value="PDGFRL"/>
</dbReference>
<evidence type="ECO:0000256" key="16">
    <source>
        <dbReference type="ARBA" id="ARBA00022843"/>
    </source>
</evidence>
<keyword evidence="20" id="KW-1015">Disulfide bond</keyword>
<comment type="caution">
    <text evidence="33">The sequence shown here is derived from an EMBL/GenBank/DDBJ whole genome shotgun (WGS) entry which is preliminary data.</text>
</comment>
<feature type="domain" description="Ig-like" evidence="32">
    <location>
        <begin position="701"/>
        <end position="796"/>
    </location>
</feature>
<comment type="subunit">
    <text evidence="2">Forms a complex composed of PDGFRL, TNK2 and GRB2.</text>
</comment>
<dbReference type="InterPro" id="IPR000719">
    <property type="entry name" value="Prot_kinase_dom"/>
</dbReference>
<evidence type="ECO:0000256" key="30">
    <source>
        <dbReference type="SAM" id="SignalP"/>
    </source>
</evidence>
<evidence type="ECO:0000256" key="8">
    <source>
        <dbReference type="ARBA" id="ARBA00022500"/>
    </source>
</evidence>
<dbReference type="PANTHER" id="PTHR15360">
    <property type="entry name" value="PLATELET-DERIVED GROWTH FACTOR RECEPTOR LIKE"/>
    <property type="match status" value="1"/>
</dbReference>
<keyword evidence="19" id="KW-0829">Tyrosine-protein kinase</keyword>
<evidence type="ECO:0000256" key="12">
    <source>
        <dbReference type="ARBA" id="ARBA00022737"/>
    </source>
</evidence>
<feature type="domain" description="Ig-like" evidence="32">
    <location>
        <begin position="116"/>
        <end position="183"/>
    </location>
</feature>
<evidence type="ECO:0000256" key="15">
    <source>
        <dbReference type="ARBA" id="ARBA00022840"/>
    </source>
</evidence>
<dbReference type="SUPFAM" id="SSF56112">
    <property type="entry name" value="Protein kinase-like (PK-like)"/>
    <property type="match status" value="1"/>
</dbReference>
<keyword evidence="17 29" id="KW-1133">Transmembrane helix</keyword>
<dbReference type="Gene3D" id="2.60.40.10">
    <property type="entry name" value="Immunoglobulins"/>
    <property type="match status" value="9"/>
</dbReference>
<feature type="domain" description="Ig-like" evidence="32">
    <location>
        <begin position="418"/>
        <end position="503"/>
    </location>
</feature>
<keyword evidence="22" id="KW-0325">Glycoprotein</keyword>
<dbReference type="EC" id="2.7.10.1" evidence="3"/>
<reference evidence="33" key="1">
    <citation type="thesis" date="2021" institute="BYU ScholarsArchive" country="Provo, UT, USA">
        <title>Applications of and Algorithms for Genome Assembly and Genomic Analyses with an Emphasis on Marine Teleosts.</title>
        <authorList>
            <person name="Pickett B.D."/>
        </authorList>
    </citation>
    <scope>NUCLEOTIDE SEQUENCE</scope>
    <source>
        <strain evidence="33">HI-2016</strain>
    </source>
</reference>
<keyword evidence="12" id="KW-0677">Repeat</keyword>
<evidence type="ECO:0000256" key="25">
    <source>
        <dbReference type="ARBA" id="ARBA00030503"/>
    </source>
</evidence>
<feature type="domain" description="Ig-like" evidence="32">
    <location>
        <begin position="29"/>
        <end position="110"/>
    </location>
</feature>
<keyword evidence="10" id="KW-0808">Transferase</keyword>
<dbReference type="InterPro" id="IPR013783">
    <property type="entry name" value="Ig-like_fold"/>
</dbReference>
<dbReference type="InterPro" id="IPR003598">
    <property type="entry name" value="Ig_sub2"/>
</dbReference>
<dbReference type="InterPro" id="IPR003599">
    <property type="entry name" value="Ig_sub"/>
</dbReference>
<dbReference type="InterPro" id="IPR036179">
    <property type="entry name" value="Ig-like_dom_sf"/>
</dbReference>
<dbReference type="GO" id="GO:0005524">
    <property type="term" value="F:ATP binding"/>
    <property type="evidence" value="ECO:0007669"/>
    <property type="project" value="UniProtKB-UniRule"/>
</dbReference>
<dbReference type="SMART" id="SM00408">
    <property type="entry name" value="IGc2"/>
    <property type="match status" value="4"/>
</dbReference>
<dbReference type="OrthoDB" id="9936425at2759"/>
<keyword evidence="7" id="KW-1003">Cell membrane</keyword>
<dbReference type="Pfam" id="PF25305">
    <property type="entry name" value="Ig_PDGFR_d4"/>
    <property type="match status" value="1"/>
</dbReference>
<keyword evidence="23" id="KW-0393">Immunoglobulin domain</keyword>
<accession>A0A8T2MW08</accession>
<comment type="subcellular location">
    <subcellularLocation>
        <location evidence="1">Cell membrane</location>
        <topology evidence="1">Single-pass type I membrane protein</topology>
    </subcellularLocation>
</comment>
<evidence type="ECO:0000313" key="33">
    <source>
        <dbReference type="EMBL" id="KAG9330171.1"/>
    </source>
</evidence>
<sequence length="1179" mass="130596">MDTLKTCLALEIVLLGMLSGFQTVTSSRPTIVPDTREVVIEKHSRFNVSCTGSSEVAWTGPEYDNIIFVQTDFHTKTLIIDNASAENTGFYTCEYKTPSGDAMEEEAEIYIFVPDPEVPFVPEAAYGSQVPTDINENVIPCRVTNPKSHVVLWRADTGAEVAGLYDSTLGFIGNFSAGHYVCQTIANGVVTDSPTYTVDNLRESSDFHVDVRASHVSVRAGDPFNISCLAPTGPFYEQQWSHPRKQAEHADQLKQVFGHSTVYTLKVAKAALQDGGEYECSIIHSLRGVSRTQRVTVTVYPAGSFLSLQHGLAAVEFAELLEERLFQVNIHAHPAPSVTWLKDGTPIDDHGHDVFSKTIHIEGIRYQSTLTLTRPTEEDSGNYTISASSDSSSPASAHFSFLLRVKTPSRALLPLQSPEISPAREDMVVPLHSSFQLSCRGEAELLWDTPLLQAPDWEGPVEDNSGLFVSSITVGNATAAHTGFYTCYYASSNSTEDELEESSIYVYVPDPNVPFVPSVIPYANHVLSDQEEMEIQCRVTDPSANVTLLNIDTQRVVPSLYDSKRGAVGFFSSGTYVCRAVLSGQEHLSEEYIVHGWTGGSGLQVDLQASRAALLVGESLVVTCVARGSEMLEDLWKYPGKMAQRGVKTVRENKKEQEIRYTLTIPQASTKDSGIYACSITDIMSSDTQTKEVTVTVYERPFVSLTPMFTHSQFAELDEVKEFGIIIDTYPAARVTWLKGGAVLSDISAEITSSLQQISATRYRSVLRLIRAKEEDSGNYTIRVENGNQTQSFNFSLQVKVPVEIVNLMELHHGSSSGESVVCISRGRPIPEVEWYTCSSIKQCANDSSRWIRLPVNSSDITVETHINEDNNLESQVIFAKLDSTLSVRCLARNELANASREVKLVSNALQSELTVAAAVLVLLVIVIVSLIILVVIWKQKPRYEIRWRVIESISPDGHEYIYVDPMQLPYDSHWEFPRDGLVLGRVLGSGAFGKVVEGTAYGLSRSQPVMKVAVKMLKPTARSSEKQALMSELKIMTHLGPHLNIVNLLGACTKSGPIYIITEYCLHGDLVNYLHKNRERFLSRNPEKVKKELDIFGLDPADQSSRSYVILSFESKGDYMDMKQADGTQYVPMLELSDASKYSHVQENYDRPPSHKHKSLSGELHPLCPRKSNSELTL</sequence>
<dbReference type="SMART" id="SM00409">
    <property type="entry name" value="IG"/>
    <property type="match status" value="6"/>
</dbReference>
<keyword evidence="15 27" id="KW-0067">ATP-binding</keyword>
<dbReference type="GO" id="GO:0007169">
    <property type="term" value="P:cell surface receptor protein tyrosine kinase signaling pathway"/>
    <property type="evidence" value="ECO:0007669"/>
    <property type="project" value="InterPro"/>
</dbReference>
<dbReference type="PROSITE" id="PS00107">
    <property type="entry name" value="PROTEIN_KINASE_ATP"/>
    <property type="match status" value="1"/>
</dbReference>